<dbReference type="PANTHER" id="PTHR10983">
    <property type="entry name" value="1-ACYLGLYCEROL-3-PHOSPHATE ACYLTRANSFERASE-RELATED"/>
    <property type="match status" value="1"/>
</dbReference>
<feature type="domain" description="Phospholipid/glycerol acyltransferase" evidence="2">
    <location>
        <begin position="89"/>
        <end position="231"/>
    </location>
</feature>
<dbReference type="Proteomes" id="UP001165393">
    <property type="component" value="Unassembled WGS sequence"/>
</dbReference>
<accession>A0AA42B682</accession>
<gene>
    <name evidence="3" type="ORF">NAF29_00705</name>
</gene>
<dbReference type="Pfam" id="PF01553">
    <property type="entry name" value="Acyltransferase"/>
    <property type="match status" value="1"/>
</dbReference>
<comment type="caution">
    <text evidence="3">The sequence shown here is derived from an EMBL/GenBank/DDBJ whole genome shotgun (WGS) entry which is preliminary data.</text>
</comment>
<evidence type="ECO:0000259" key="2">
    <source>
        <dbReference type="SMART" id="SM00563"/>
    </source>
</evidence>
<organism evidence="3 4">
    <name type="scientific">Echinimonas agarilytica</name>
    <dbReference type="NCBI Taxonomy" id="1215918"/>
    <lineage>
        <taxon>Bacteria</taxon>
        <taxon>Pseudomonadati</taxon>
        <taxon>Pseudomonadota</taxon>
        <taxon>Gammaproteobacteria</taxon>
        <taxon>Alteromonadales</taxon>
        <taxon>Echinimonadaceae</taxon>
        <taxon>Echinimonas</taxon>
    </lineage>
</organism>
<evidence type="ECO:0000313" key="4">
    <source>
        <dbReference type="Proteomes" id="UP001165393"/>
    </source>
</evidence>
<dbReference type="AlphaFoldDB" id="A0AA42B682"/>
<keyword evidence="4" id="KW-1185">Reference proteome</keyword>
<feature type="transmembrane region" description="Helical" evidence="1">
    <location>
        <begin position="12"/>
        <end position="39"/>
    </location>
</feature>
<protein>
    <submittedName>
        <fullName evidence="3">Acyltransferase</fullName>
    </submittedName>
</protein>
<dbReference type="SMART" id="SM00563">
    <property type="entry name" value="PlsC"/>
    <property type="match status" value="1"/>
</dbReference>
<dbReference type="GO" id="GO:0016746">
    <property type="term" value="F:acyltransferase activity"/>
    <property type="evidence" value="ECO:0007669"/>
    <property type="project" value="UniProtKB-KW"/>
</dbReference>
<dbReference type="SUPFAM" id="SSF69593">
    <property type="entry name" value="Glycerol-3-phosphate (1)-acyltransferase"/>
    <property type="match status" value="1"/>
</dbReference>
<dbReference type="RefSeq" id="WP_251259511.1">
    <property type="nucleotide sequence ID" value="NZ_JAMQGP010000001.1"/>
</dbReference>
<evidence type="ECO:0000256" key="1">
    <source>
        <dbReference type="SAM" id="Phobius"/>
    </source>
</evidence>
<keyword evidence="3" id="KW-0808">Transferase</keyword>
<proteinExistence type="predicted"/>
<sequence>MLSFLPGPFRGLLGMLLYIANTVFWVIPIFVFAVLKWIIPITFWRQWMSTAADVMASNWIMVNSWNQSLFLKIDLTFESEAEMNISRRYLVISNHQSWVDILLLQRVFHRKIPFLKFFLKKELIYVPILGLAWWALDFPFMQRYSKSFIKKNPHLAGKDIETTRAACQKFRTLPVSIMNFVEGTRITDEKHTRQKSPYANLLKPKAGGIGFVLSSMGDQLDAVLDVTIAYDGTAPTFWEFICGKLRRVTIHVRTIPLDQSMLGNYTENKEFRVTFQRKINSIWAEKDQRLSDLKNKS</sequence>
<dbReference type="NCBIfam" id="NF010621">
    <property type="entry name" value="PRK14014.1"/>
    <property type="match status" value="1"/>
</dbReference>
<keyword evidence="3" id="KW-0012">Acyltransferase</keyword>
<name>A0AA42B682_9GAMM</name>
<dbReference type="PANTHER" id="PTHR10983:SF16">
    <property type="entry name" value="LYSOCARDIOLIPIN ACYLTRANSFERASE 1"/>
    <property type="match status" value="1"/>
</dbReference>
<keyword evidence="1" id="KW-0812">Transmembrane</keyword>
<reference evidence="3 4" key="1">
    <citation type="journal article" date="2013" name="Antonie Van Leeuwenhoek">
        <title>Echinimonas agarilytica gen. nov., sp. nov., a new gammaproteobacterium isolated from the sea urchin Strongylocentrotus intermedius.</title>
        <authorList>
            <person name="Nedashkovskaya O.I."/>
            <person name="Stenkova A.M."/>
            <person name="Zhukova N.V."/>
            <person name="Van Trappen S."/>
            <person name="Lee J.S."/>
            <person name="Kim S.B."/>
        </authorList>
    </citation>
    <scope>NUCLEOTIDE SEQUENCE [LARGE SCALE GENOMIC DNA]</scope>
    <source>
        <strain evidence="3 4">KMM 6351</strain>
    </source>
</reference>
<evidence type="ECO:0000313" key="3">
    <source>
        <dbReference type="EMBL" id="MCM2678191.1"/>
    </source>
</evidence>
<dbReference type="CDD" id="cd07990">
    <property type="entry name" value="LPLAT_LCLAT1-like"/>
    <property type="match status" value="1"/>
</dbReference>
<keyword evidence="1" id="KW-1133">Transmembrane helix</keyword>
<feature type="transmembrane region" description="Helical" evidence="1">
    <location>
        <begin position="123"/>
        <end position="141"/>
    </location>
</feature>
<dbReference type="InterPro" id="IPR002123">
    <property type="entry name" value="Plipid/glycerol_acylTrfase"/>
</dbReference>
<keyword evidence="1" id="KW-0472">Membrane</keyword>
<dbReference type="EMBL" id="JAMQGP010000001">
    <property type="protein sequence ID" value="MCM2678191.1"/>
    <property type="molecule type" value="Genomic_DNA"/>
</dbReference>